<protein>
    <submittedName>
        <fullName evidence="8">Ferredoxin</fullName>
    </submittedName>
</protein>
<evidence type="ECO:0000313" key="9">
    <source>
        <dbReference type="Proteomes" id="UP000239290"/>
    </source>
</evidence>
<organism evidence="8 9">
    <name type="scientific">Rhodococcus opacus</name>
    <name type="common">Nocardia opaca</name>
    <dbReference type="NCBI Taxonomy" id="37919"/>
    <lineage>
        <taxon>Bacteria</taxon>
        <taxon>Bacillati</taxon>
        <taxon>Actinomycetota</taxon>
        <taxon>Actinomycetes</taxon>
        <taxon>Mycobacteriales</taxon>
        <taxon>Nocardiaceae</taxon>
        <taxon>Rhodococcus</taxon>
    </lineage>
</organism>
<evidence type="ECO:0000256" key="5">
    <source>
        <dbReference type="ARBA" id="ARBA00023014"/>
    </source>
</evidence>
<dbReference type="PANTHER" id="PTHR23426">
    <property type="entry name" value="FERREDOXIN/ADRENODOXIN"/>
    <property type="match status" value="1"/>
</dbReference>
<dbReference type="RefSeq" id="WP_105418375.1">
    <property type="nucleotide sequence ID" value="NZ_PUIO01000033.1"/>
</dbReference>
<dbReference type="InterPro" id="IPR001055">
    <property type="entry name" value="Adrenodoxin-like"/>
</dbReference>
<dbReference type="PANTHER" id="PTHR23426:SF65">
    <property type="entry name" value="FERREDOXIN-2, MITOCHONDRIAL"/>
    <property type="match status" value="1"/>
</dbReference>
<dbReference type="GO" id="GO:0046872">
    <property type="term" value="F:metal ion binding"/>
    <property type="evidence" value="ECO:0007669"/>
    <property type="project" value="UniProtKB-KW"/>
</dbReference>
<evidence type="ECO:0000256" key="6">
    <source>
        <dbReference type="ARBA" id="ARBA00034078"/>
    </source>
</evidence>
<feature type="domain" description="2Fe-2S ferredoxin-type" evidence="7">
    <location>
        <begin position="2"/>
        <end position="106"/>
    </location>
</feature>
<dbReference type="InterPro" id="IPR012675">
    <property type="entry name" value="Beta-grasp_dom_sf"/>
</dbReference>
<comment type="caution">
    <text evidence="8">The sequence shown here is derived from an EMBL/GenBank/DDBJ whole genome shotgun (WGS) entry which is preliminary data.</text>
</comment>
<comment type="similarity">
    <text evidence="1">Belongs to the adrenodoxin/putidaredoxin family.</text>
</comment>
<proteinExistence type="inferred from homology"/>
<evidence type="ECO:0000256" key="3">
    <source>
        <dbReference type="ARBA" id="ARBA00022723"/>
    </source>
</evidence>
<dbReference type="CDD" id="cd00207">
    <property type="entry name" value="fer2"/>
    <property type="match status" value="1"/>
</dbReference>
<dbReference type="Gene3D" id="3.10.20.30">
    <property type="match status" value="1"/>
</dbReference>
<keyword evidence="4" id="KW-0408">Iron</keyword>
<dbReference type="EMBL" id="PUIO01000033">
    <property type="protein sequence ID" value="PQP21950.1"/>
    <property type="molecule type" value="Genomic_DNA"/>
</dbReference>
<dbReference type="InterPro" id="IPR001041">
    <property type="entry name" value="2Fe-2S_ferredoxin-type"/>
</dbReference>
<dbReference type="PROSITE" id="PS51085">
    <property type="entry name" value="2FE2S_FER_2"/>
    <property type="match status" value="1"/>
</dbReference>
<keyword evidence="2" id="KW-0001">2Fe-2S</keyword>
<evidence type="ECO:0000256" key="2">
    <source>
        <dbReference type="ARBA" id="ARBA00022714"/>
    </source>
</evidence>
<dbReference type="Proteomes" id="UP000239290">
    <property type="component" value="Unassembled WGS sequence"/>
</dbReference>
<accession>A0A2S8J4F6</accession>
<dbReference type="GO" id="GO:0009055">
    <property type="term" value="F:electron transfer activity"/>
    <property type="evidence" value="ECO:0007669"/>
    <property type="project" value="TreeGrafter"/>
</dbReference>
<keyword evidence="5" id="KW-0411">Iron-sulfur</keyword>
<dbReference type="Pfam" id="PF00111">
    <property type="entry name" value="Fer2"/>
    <property type="match status" value="1"/>
</dbReference>
<dbReference type="GO" id="GO:0051537">
    <property type="term" value="F:2 iron, 2 sulfur cluster binding"/>
    <property type="evidence" value="ECO:0007669"/>
    <property type="project" value="UniProtKB-KW"/>
</dbReference>
<name>A0A2S8J4F6_RHOOP</name>
<gene>
    <name evidence="8" type="ORF">C5613_24745</name>
</gene>
<reference evidence="9" key="1">
    <citation type="submission" date="2018-02" db="EMBL/GenBank/DDBJ databases">
        <title>Draft genome sequencing of Rhodococcus opacus KU647198.</title>
        <authorList>
            <person name="Zheng B.-X."/>
        </authorList>
    </citation>
    <scope>NUCLEOTIDE SEQUENCE [LARGE SCALE GENOMIC DNA]</scope>
    <source>
        <strain evidence="9">04-OD7</strain>
    </source>
</reference>
<dbReference type="PRINTS" id="PR00355">
    <property type="entry name" value="ADRENODOXIN"/>
</dbReference>
<evidence type="ECO:0000259" key="7">
    <source>
        <dbReference type="PROSITE" id="PS51085"/>
    </source>
</evidence>
<dbReference type="InterPro" id="IPR036010">
    <property type="entry name" value="2Fe-2S_ferredoxin-like_sf"/>
</dbReference>
<keyword evidence="3" id="KW-0479">Metal-binding</keyword>
<evidence type="ECO:0000313" key="8">
    <source>
        <dbReference type="EMBL" id="PQP21950.1"/>
    </source>
</evidence>
<dbReference type="SUPFAM" id="SSF54292">
    <property type="entry name" value="2Fe-2S ferredoxin-like"/>
    <property type="match status" value="1"/>
</dbReference>
<evidence type="ECO:0000256" key="4">
    <source>
        <dbReference type="ARBA" id="ARBA00023004"/>
    </source>
</evidence>
<dbReference type="GO" id="GO:0140647">
    <property type="term" value="P:P450-containing electron transport chain"/>
    <property type="evidence" value="ECO:0007669"/>
    <property type="project" value="InterPro"/>
</dbReference>
<sequence>MPTITFTSSTGEKQEIVATVGESVMQTAVRNGVREIVGDCGGVLSCATCHVFVDSADADRLPEVSDMEDAMLDGTAVDRTEDSRLACQIVVSEELGGLHVTTPECQE</sequence>
<evidence type="ECO:0000256" key="1">
    <source>
        <dbReference type="ARBA" id="ARBA00010914"/>
    </source>
</evidence>
<comment type="cofactor">
    <cofactor evidence="6">
        <name>[2Fe-2S] cluster</name>
        <dbReference type="ChEBI" id="CHEBI:190135"/>
    </cofactor>
</comment>
<dbReference type="AlphaFoldDB" id="A0A2S8J4F6"/>
<dbReference type="GO" id="GO:0005829">
    <property type="term" value="C:cytosol"/>
    <property type="evidence" value="ECO:0007669"/>
    <property type="project" value="TreeGrafter"/>
</dbReference>